<reference evidence="1 2" key="1">
    <citation type="submission" date="2016-10" db="EMBL/GenBank/DDBJ databases">
        <authorList>
            <person name="de Groot N.N."/>
        </authorList>
    </citation>
    <scope>NUCLEOTIDE SEQUENCE [LARGE SCALE GENOMIC DNA]</scope>
    <source>
        <strain evidence="1 2">CGMCC 1.7659</strain>
    </source>
</reference>
<accession>A0A1I4VF24</accession>
<evidence type="ECO:0000313" key="1">
    <source>
        <dbReference type="EMBL" id="SFM99814.1"/>
    </source>
</evidence>
<protein>
    <submittedName>
        <fullName evidence="1">Uncharacterized protein</fullName>
    </submittedName>
</protein>
<dbReference type="OrthoDB" id="5949012at2"/>
<evidence type="ECO:0000313" key="2">
    <source>
        <dbReference type="Proteomes" id="UP000198575"/>
    </source>
</evidence>
<proteinExistence type="predicted"/>
<keyword evidence="2" id="KW-1185">Reference proteome</keyword>
<sequence>MLAVGRIIAWLCTPLVVGGLVVSSPALVEKAGMVKRQLTRRSDGVGIGLHSSPCLAPGQASEDPSALPCLPEAAAAPLLGSHVLLWHEDGSGPSTALTPAIDTQVAGSSLLAFSAGYATNTALPTDNKGNTWTALGAPVVYRGYNGQFDVKAYVVPSAHGGSGHRLSIVKNGEPSGEITVPFIEIRQSGGLHAVAQNYPASAALVTSGNVTTSGPATLVAVWWGDAAGLQHSAIPNNGFSIIENFVSLPPNSAVQCVVAVRQVSAAGTYNVSWSQSPSEGAILWLLAYQSGDAVYSNGFE</sequence>
<dbReference type="EMBL" id="FOVF01000002">
    <property type="protein sequence ID" value="SFM99814.1"/>
    <property type="molecule type" value="Genomic_DNA"/>
</dbReference>
<dbReference type="AlphaFoldDB" id="A0A1I4VF24"/>
<name>A0A1I4VF24_9GAMM</name>
<dbReference type="RefSeq" id="WP_092404199.1">
    <property type="nucleotide sequence ID" value="NZ_FOVF01000002.1"/>
</dbReference>
<organism evidence="1 2">
    <name type="scientific">Dokdonella immobilis</name>
    <dbReference type="NCBI Taxonomy" id="578942"/>
    <lineage>
        <taxon>Bacteria</taxon>
        <taxon>Pseudomonadati</taxon>
        <taxon>Pseudomonadota</taxon>
        <taxon>Gammaproteobacteria</taxon>
        <taxon>Lysobacterales</taxon>
        <taxon>Rhodanobacteraceae</taxon>
        <taxon>Dokdonella</taxon>
    </lineage>
</organism>
<gene>
    <name evidence="1" type="ORF">SAMN05216289_10230</name>
</gene>
<dbReference type="Proteomes" id="UP000198575">
    <property type="component" value="Unassembled WGS sequence"/>
</dbReference>